<gene>
    <name evidence="5" type="ORF">MONAX_5E037237</name>
</gene>
<dbReference type="PROSITE" id="PS51805">
    <property type="entry name" value="EPHD"/>
    <property type="match status" value="1"/>
</dbReference>
<dbReference type="InterPro" id="IPR034732">
    <property type="entry name" value="EPHD"/>
</dbReference>
<reference evidence="5" key="1">
    <citation type="submission" date="2019-04" db="EMBL/GenBank/DDBJ databases">
        <authorList>
            <person name="Alioto T."/>
            <person name="Alioto T."/>
        </authorList>
    </citation>
    <scope>NUCLEOTIDE SEQUENCE [LARGE SCALE GENOMIC DNA]</scope>
</reference>
<evidence type="ECO:0000313" key="6">
    <source>
        <dbReference type="Proteomes" id="UP000335636"/>
    </source>
</evidence>
<feature type="non-terminal residue" evidence="5">
    <location>
        <position position="1"/>
    </location>
</feature>
<proteinExistence type="predicted"/>
<protein>
    <recommendedName>
        <fullName evidence="4">PHD-type domain-containing protein</fullName>
    </recommendedName>
</protein>
<dbReference type="Gene3D" id="3.30.40.10">
    <property type="entry name" value="Zinc/RING finger domain, C3HC4 (zinc finger)"/>
    <property type="match status" value="1"/>
</dbReference>
<organism evidence="5 6">
    <name type="scientific">Marmota monax</name>
    <name type="common">Woodchuck</name>
    <dbReference type="NCBI Taxonomy" id="9995"/>
    <lineage>
        <taxon>Eukaryota</taxon>
        <taxon>Metazoa</taxon>
        <taxon>Chordata</taxon>
        <taxon>Craniata</taxon>
        <taxon>Vertebrata</taxon>
        <taxon>Euteleostomi</taxon>
        <taxon>Mammalia</taxon>
        <taxon>Eutheria</taxon>
        <taxon>Euarchontoglires</taxon>
        <taxon>Glires</taxon>
        <taxon>Rodentia</taxon>
        <taxon>Sciuromorpha</taxon>
        <taxon>Sciuridae</taxon>
        <taxon>Xerinae</taxon>
        <taxon>Marmotini</taxon>
        <taxon>Marmota</taxon>
    </lineage>
</organism>
<sequence length="62" mass="6965">KCIFCRHRVKKVSGACIQCSYGRCPASFHVTCAHAAGVLMEPDDWPYVVNITCFRHKVNPNV</sequence>
<keyword evidence="1" id="KW-0479">Metal-binding</keyword>
<comment type="caution">
    <text evidence="5">The sequence shown here is derived from an EMBL/GenBank/DDBJ whole genome shotgun (WGS) entry which is preliminary data.</text>
</comment>
<dbReference type="InterPro" id="IPR001965">
    <property type="entry name" value="Znf_PHD"/>
</dbReference>
<evidence type="ECO:0000259" key="4">
    <source>
        <dbReference type="PROSITE" id="PS51805"/>
    </source>
</evidence>
<dbReference type="Pfam" id="PF13832">
    <property type="entry name" value="zf-HC5HC2H_2"/>
    <property type="match status" value="1"/>
</dbReference>
<feature type="non-terminal residue" evidence="5">
    <location>
        <position position="62"/>
    </location>
</feature>
<evidence type="ECO:0000313" key="5">
    <source>
        <dbReference type="EMBL" id="VTJ85203.1"/>
    </source>
</evidence>
<evidence type="ECO:0000256" key="3">
    <source>
        <dbReference type="ARBA" id="ARBA00022833"/>
    </source>
</evidence>
<dbReference type="SMART" id="SM00249">
    <property type="entry name" value="PHD"/>
    <property type="match status" value="1"/>
</dbReference>
<feature type="domain" description="PHD-type" evidence="4">
    <location>
        <begin position="1"/>
        <end position="57"/>
    </location>
</feature>
<name>A0A5E4CTR7_MARMO</name>
<dbReference type="Proteomes" id="UP000335636">
    <property type="component" value="Unassembled WGS sequence"/>
</dbReference>
<keyword evidence="6" id="KW-1185">Reference proteome</keyword>
<dbReference type="GO" id="GO:0008270">
    <property type="term" value="F:zinc ion binding"/>
    <property type="evidence" value="ECO:0007669"/>
    <property type="project" value="UniProtKB-KW"/>
</dbReference>
<accession>A0A5E4CTR7</accession>
<dbReference type="PANTHER" id="PTHR13793">
    <property type="entry name" value="PHD FINGER PROTEINS"/>
    <property type="match status" value="1"/>
</dbReference>
<evidence type="ECO:0000256" key="1">
    <source>
        <dbReference type="ARBA" id="ARBA00022723"/>
    </source>
</evidence>
<dbReference type="PANTHER" id="PTHR13793:SF107">
    <property type="entry name" value="BROMODOMAIN-CONTAINING PROTEIN HOMOLOG"/>
    <property type="match status" value="1"/>
</dbReference>
<dbReference type="EMBL" id="CABDUW010002051">
    <property type="protein sequence ID" value="VTJ85203.1"/>
    <property type="molecule type" value="Genomic_DNA"/>
</dbReference>
<dbReference type="GO" id="GO:0006357">
    <property type="term" value="P:regulation of transcription by RNA polymerase II"/>
    <property type="evidence" value="ECO:0007669"/>
    <property type="project" value="TreeGrafter"/>
</dbReference>
<keyword evidence="3" id="KW-0862">Zinc</keyword>
<dbReference type="InterPro" id="IPR013083">
    <property type="entry name" value="Znf_RING/FYVE/PHD"/>
</dbReference>
<keyword evidence="2" id="KW-0863">Zinc-finger</keyword>
<evidence type="ECO:0000256" key="2">
    <source>
        <dbReference type="ARBA" id="ARBA00022771"/>
    </source>
</evidence>
<dbReference type="InterPro" id="IPR050701">
    <property type="entry name" value="Histone_Mod_Regulator"/>
</dbReference>
<dbReference type="AlphaFoldDB" id="A0A5E4CTR7"/>